<organism evidence="3 4">
    <name type="scientific">Marinobacter xestospongiae</name>
    <dbReference type="NCBI Taxonomy" id="994319"/>
    <lineage>
        <taxon>Bacteria</taxon>
        <taxon>Pseudomonadati</taxon>
        <taxon>Pseudomonadota</taxon>
        <taxon>Gammaproteobacteria</taxon>
        <taxon>Pseudomonadales</taxon>
        <taxon>Marinobacteraceae</taxon>
        <taxon>Marinobacter</taxon>
    </lineage>
</organism>
<name>A0ABU3W2I8_9GAMM</name>
<keyword evidence="4" id="KW-1185">Reference proteome</keyword>
<accession>A0ABU3W2I8</accession>
<dbReference type="PROSITE" id="PS51257">
    <property type="entry name" value="PROKAR_LIPOPROTEIN"/>
    <property type="match status" value="1"/>
</dbReference>
<keyword evidence="1" id="KW-0732">Signal</keyword>
<comment type="caution">
    <text evidence="3">The sequence shown here is derived from an EMBL/GenBank/DDBJ whole genome shotgun (WGS) entry which is preliminary data.</text>
</comment>
<dbReference type="InterPro" id="IPR025510">
    <property type="entry name" value="DUF4397"/>
</dbReference>
<feature type="domain" description="DUF4397" evidence="2">
    <location>
        <begin position="246"/>
        <end position="368"/>
    </location>
</feature>
<dbReference type="Pfam" id="PF14344">
    <property type="entry name" value="DUF4397"/>
    <property type="match status" value="2"/>
</dbReference>
<evidence type="ECO:0000313" key="3">
    <source>
        <dbReference type="EMBL" id="MDV2080745.1"/>
    </source>
</evidence>
<feature type="domain" description="DUF4397" evidence="2">
    <location>
        <begin position="32"/>
        <end position="151"/>
    </location>
</feature>
<sequence>MKKLTSYILLLLAPLALTGCWLDDDDDKDVVTVTVFHTSADAPAVNVRLGDEVVVTNADFKQSASTRVSGTRNLFVDARLPDGQTLEVLGPATIMADAENVDAYDVFAIGQVGNDTLEALVISDDLERMDADSVRLRVAHLASAAPAVDVYVTAPDADLAAASPTLTFSYKTVTDALEVPAGDYRVRVTAAGQSDVLFDSGTVPLASGADLLIAAVDNTNHGDAPISLLVESEGTTTELVDADAGAGLRAVHNAYDAPAVDIYLGGITGAPAIAGLSFPDAAPGPDLGDYASVAAGTTDVAITATGDTNAVVQGSFELGNGMAYTVLAANALADIELLPFTDDARSVATEARLRVIHGAGQAPNVDVYLTAQGSGGIGNASPVLSDVPFGASSCFLAVAEGDYDVYVTVAGTGTVAIGPIPVTLSNGGVYTAIAREASDFGSSGSFTVTGLDDLASPSAP</sequence>
<dbReference type="Proteomes" id="UP001269819">
    <property type="component" value="Unassembled WGS sequence"/>
</dbReference>
<evidence type="ECO:0000259" key="2">
    <source>
        <dbReference type="Pfam" id="PF14344"/>
    </source>
</evidence>
<proteinExistence type="predicted"/>
<evidence type="ECO:0000256" key="1">
    <source>
        <dbReference type="SAM" id="SignalP"/>
    </source>
</evidence>
<protein>
    <submittedName>
        <fullName evidence="3">DUF4397 domain-containing protein</fullName>
    </submittedName>
</protein>
<dbReference type="EMBL" id="JAWIIJ010000018">
    <property type="protein sequence ID" value="MDV2080745.1"/>
    <property type="molecule type" value="Genomic_DNA"/>
</dbReference>
<evidence type="ECO:0000313" key="4">
    <source>
        <dbReference type="Proteomes" id="UP001269819"/>
    </source>
</evidence>
<gene>
    <name evidence="3" type="ORF">RYS15_18830</name>
</gene>
<dbReference type="RefSeq" id="WP_316975106.1">
    <property type="nucleotide sequence ID" value="NZ_JAWIIJ010000018.1"/>
</dbReference>
<feature type="chain" id="PRO_5045292402" evidence="1">
    <location>
        <begin position="19"/>
        <end position="460"/>
    </location>
</feature>
<reference evidence="3 4" key="1">
    <citation type="submission" date="2023-10" db="EMBL/GenBank/DDBJ databases">
        <title>Characteristics and mechanism of a salt-tolerant marine origin heterotrophic nitrifying- aerobic denitrifying bacteria Marinobacter xestospongiae HN1.</title>
        <authorList>
            <person name="Qi R."/>
        </authorList>
    </citation>
    <scope>NUCLEOTIDE SEQUENCE [LARGE SCALE GENOMIC DNA]</scope>
    <source>
        <strain evidence="3 4">HN1</strain>
    </source>
</reference>
<feature type="signal peptide" evidence="1">
    <location>
        <begin position="1"/>
        <end position="18"/>
    </location>
</feature>